<feature type="region of interest" description="Disordered" evidence="1">
    <location>
        <begin position="178"/>
        <end position="220"/>
    </location>
</feature>
<sequence length="220" mass="23268">MKTLGAQGPCACGAPAVQRWRTPGPRYPVLPSVVRARRPRKGDGPRAPVSGDFLAFLISYHQGLFHASNPVRHSTRFGWGQASTRCRRSARRGRGAGPCRGAILAEGDGLLRGGGHCGLDEAVVAVAVVTAQARTVFALMSSLMSPEDREDRGKEKNCTRACCASLLPEEKVALMIPGDERDELGELDDRDVAGYRPTRTCGDGGNGGRATPSSLISAGT</sequence>
<evidence type="ECO:0000313" key="3">
    <source>
        <dbReference type="Proteomes" id="UP000268535"/>
    </source>
</evidence>
<dbReference type="Proteomes" id="UP000268535">
    <property type="component" value="Unassembled WGS sequence"/>
</dbReference>
<organism evidence="2 3">
    <name type="scientific">Caulochytrium protostelioides</name>
    <dbReference type="NCBI Taxonomy" id="1555241"/>
    <lineage>
        <taxon>Eukaryota</taxon>
        <taxon>Fungi</taxon>
        <taxon>Fungi incertae sedis</taxon>
        <taxon>Chytridiomycota</taxon>
        <taxon>Chytridiomycota incertae sedis</taxon>
        <taxon>Chytridiomycetes</taxon>
        <taxon>Caulochytriales</taxon>
        <taxon>Caulochytriaceae</taxon>
        <taxon>Caulochytrium</taxon>
    </lineage>
</organism>
<name>A0A4P9WV61_9FUNG</name>
<feature type="compositionally biased region" description="Acidic residues" evidence="1">
    <location>
        <begin position="180"/>
        <end position="189"/>
    </location>
</feature>
<protein>
    <submittedName>
        <fullName evidence="2">Uncharacterized protein</fullName>
    </submittedName>
</protein>
<dbReference type="EMBL" id="ML009370">
    <property type="protein sequence ID" value="RKO97194.1"/>
    <property type="molecule type" value="Genomic_DNA"/>
</dbReference>
<feature type="compositionally biased region" description="Polar residues" evidence="1">
    <location>
        <begin position="211"/>
        <end position="220"/>
    </location>
</feature>
<proteinExistence type="predicted"/>
<dbReference type="AlphaFoldDB" id="A0A4P9WV61"/>
<reference evidence="3" key="1">
    <citation type="journal article" date="2018" name="Nat. Microbiol.">
        <title>Leveraging single-cell genomics to expand the fungal tree of life.</title>
        <authorList>
            <person name="Ahrendt S.R."/>
            <person name="Quandt C.A."/>
            <person name="Ciobanu D."/>
            <person name="Clum A."/>
            <person name="Salamov A."/>
            <person name="Andreopoulos B."/>
            <person name="Cheng J.F."/>
            <person name="Woyke T."/>
            <person name="Pelin A."/>
            <person name="Henrissat B."/>
            <person name="Reynolds N.K."/>
            <person name="Benny G.L."/>
            <person name="Smith M.E."/>
            <person name="James T.Y."/>
            <person name="Grigoriev I.V."/>
        </authorList>
    </citation>
    <scope>NUCLEOTIDE SEQUENCE [LARGE SCALE GENOMIC DNA]</scope>
    <source>
        <strain evidence="3">ATCC 52028</strain>
    </source>
</reference>
<gene>
    <name evidence="2" type="ORF">CAUPRSCDRAFT_11122</name>
</gene>
<evidence type="ECO:0000313" key="2">
    <source>
        <dbReference type="EMBL" id="RKO97194.1"/>
    </source>
</evidence>
<evidence type="ECO:0000256" key="1">
    <source>
        <dbReference type="SAM" id="MobiDB-lite"/>
    </source>
</evidence>
<accession>A0A4P9WV61</accession>